<sequence>MRIRKHHIAFLGMLLIGGLVWSQMVIYLLYELFGFNLKTGFLQYCIAFFRNRLFWHWAVLIGLNAIVIYSFWMILQVLASQLATLRRWNKYVDDHRDPQLTAQLSRKYANRGYEVVVIRHESILALTSGFRRPRVILSSTLVSEFSEREVASIVLHEISHCRHYDPARMLVMKVITDSLPFIPVLKRLSHYIRVWIELEADQYAIRRMGSRADLASVLLRCSRLTENVKVGIGFADEAINYRLLQLIEPQKEIRVPLVHFMPLTISFFVIFFIGMIVVSSCT</sequence>
<feature type="transmembrane region" description="Helical" evidence="1">
    <location>
        <begin position="257"/>
        <end position="278"/>
    </location>
</feature>
<keyword evidence="4" id="KW-1185">Reference proteome</keyword>
<dbReference type="Proteomes" id="UP000053750">
    <property type="component" value="Unassembled WGS sequence"/>
</dbReference>
<dbReference type="PANTHER" id="PTHR34978:SF3">
    <property type="entry name" value="SLR0241 PROTEIN"/>
    <property type="match status" value="1"/>
</dbReference>
<evidence type="ECO:0000256" key="1">
    <source>
        <dbReference type="SAM" id="Phobius"/>
    </source>
</evidence>
<feature type="transmembrane region" description="Helical" evidence="1">
    <location>
        <begin position="54"/>
        <end position="78"/>
    </location>
</feature>
<keyword evidence="1" id="KW-0812">Transmembrane</keyword>
<dbReference type="Gene3D" id="3.30.2010.10">
    <property type="entry name" value="Metalloproteases ('zincins'), catalytic domain"/>
    <property type="match status" value="1"/>
</dbReference>
<dbReference type="AlphaFoldDB" id="A0A9W5W7J1"/>
<evidence type="ECO:0000259" key="2">
    <source>
        <dbReference type="Pfam" id="PF05569"/>
    </source>
</evidence>
<proteinExistence type="predicted"/>
<feature type="transmembrane region" description="Helical" evidence="1">
    <location>
        <begin position="7"/>
        <end position="30"/>
    </location>
</feature>
<dbReference type="CDD" id="cd07326">
    <property type="entry name" value="M56_BlaR1_MecR1_like"/>
    <property type="match status" value="1"/>
</dbReference>
<dbReference type="Pfam" id="PF05569">
    <property type="entry name" value="Peptidase_M56"/>
    <property type="match status" value="1"/>
</dbReference>
<reference evidence="3 4" key="1">
    <citation type="submission" date="2014-02" db="EMBL/GenBank/DDBJ databases">
        <title>Genome sequence of Paenibacillus darwinianus reveals adaptive mechanisms for survival in Antarctic soils.</title>
        <authorList>
            <person name="Dsouza M."/>
            <person name="Taylor M.W."/>
            <person name="Turner S.J."/>
            <person name="Aislabie J."/>
        </authorList>
    </citation>
    <scope>NUCLEOTIDE SEQUENCE [LARGE SCALE GENOMIC DNA]</scope>
    <source>
        <strain evidence="3 4">CE1</strain>
    </source>
</reference>
<dbReference type="RefSeq" id="WP_036581945.1">
    <property type="nucleotide sequence ID" value="NZ_KK082142.1"/>
</dbReference>
<dbReference type="EMBL" id="JFHU01000139">
    <property type="protein sequence ID" value="EXX87949.1"/>
    <property type="molecule type" value="Genomic_DNA"/>
</dbReference>
<evidence type="ECO:0000313" key="3">
    <source>
        <dbReference type="EMBL" id="EXX87949.1"/>
    </source>
</evidence>
<name>A0A9W5W7J1_9BACL</name>
<keyword evidence="1" id="KW-0472">Membrane</keyword>
<protein>
    <recommendedName>
        <fullName evidence="2">Peptidase M56 domain-containing protein</fullName>
    </recommendedName>
</protein>
<dbReference type="PANTHER" id="PTHR34978">
    <property type="entry name" value="POSSIBLE SENSOR-TRANSDUCER PROTEIN BLAR"/>
    <property type="match status" value="1"/>
</dbReference>
<comment type="caution">
    <text evidence="3">The sequence shown here is derived from an EMBL/GenBank/DDBJ whole genome shotgun (WGS) entry which is preliminary data.</text>
</comment>
<gene>
    <name evidence="3" type="ORF">BG53_02810</name>
</gene>
<keyword evidence="1" id="KW-1133">Transmembrane helix</keyword>
<accession>A0A9W5W7J1</accession>
<dbReference type="InterPro" id="IPR008756">
    <property type="entry name" value="Peptidase_M56"/>
</dbReference>
<organism evidence="3 4">
    <name type="scientific">Paenibacillus darwinianus</name>
    <dbReference type="NCBI Taxonomy" id="1380763"/>
    <lineage>
        <taxon>Bacteria</taxon>
        <taxon>Bacillati</taxon>
        <taxon>Bacillota</taxon>
        <taxon>Bacilli</taxon>
        <taxon>Bacillales</taxon>
        <taxon>Paenibacillaceae</taxon>
        <taxon>Paenibacillus</taxon>
    </lineage>
</organism>
<dbReference type="InterPro" id="IPR052173">
    <property type="entry name" value="Beta-lactam_resp_regulator"/>
</dbReference>
<feature type="domain" description="Peptidase M56" evidence="2">
    <location>
        <begin position="60"/>
        <end position="231"/>
    </location>
</feature>
<evidence type="ECO:0000313" key="4">
    <source>
        <dbReference type="Proteomes" id="UP000053750"/>
    </source>
</evidence>